<organism evidence="3 4">
    <name type="scientific">Herbiconiux daphne</name>
    <dbReference type="NCBI Taxonomy" id="2970914"/>
    <lineage>
        <taxon>Bacteria</taxon>
        <taxon>Bacillati</taxon>
        <taxon>Actinomycetota</taxon>
        <taxon>Actinomycetes</taxon>
        <taxon>Micrococcales</taxon>
        <taxon>Microbacteriaceae</taxon>
        <taxon>Herbiconiux</taxon>
    </lineage>
</organism>
<dbReference type="RefSeq" id="WP_259541555.1">
    <property type="nucleotide sequence ID" value="NZ_JANLCJ010000010.1"/>
</dbReference>
<evidence type="ECO:0000256" key="2">
    <source>
        <dbReference type="ARBA" id="ARBA00022679"/>
    </source>
</evidence>
<evidence type="ECO:0000256" key="1">
    <source>
        <dbReference type="ARBA" id="ARBA00022676"/>
    </source>
</evidence>
<dbReference type="Pfam" id="PF00201">
    <property type="entry name" value="UDPGT"/>
    <property type="match status" value="1"/>
</dbReference>
<keyword evidence="4" id="KW-1185">Reference proteome</keyword>
<dbReference type="CDD" id="cd03784">
    <property type="entry name" value="GT1_Gtf-like"/>
    <property type="match status" value="1"/>
</dbReference>
<dbReference type="InterPro" id="IPR050271">
    <property type="entry name" value="UDP-glycosyltransferase"/>
</dbReference>
<keyword evidence="2" id="KW-0808">Transferase</keyword>
<dbReference type="InterPro" id="IPR002213">
    <property type="entry name" value="UDP_glucos_trans"/>
</dbReference>
<dbReference type="Gene3D" id="3.40.50.2000">
    <property type="entry name" value="Glycogen Phosphorylase B"/>
    <property type="match status" value="2"/>
</dbReference>
<dbReference type="SUPFAM" id="SSF53756">
    <property type="entry name" value="UDP-Glycosyltransferase/glycogen phosphorylase"/>
    <property type="match status" value="1"/>
</dbReference>
<reference evidence="3" key="1">
    <citation type="submission" date="2022-08" db="EMBL/GenBank/DDBJ databases">
        <authorList>
            <person name="Deng Y."/>
            <person name="Han X.-F."/>
            <person name="Zhang Y.-Q."/>
        </authorList>
    </citation>
    <scope>NUCLEOTIDE SEQUENCE</scope>
    <source>
        <strain evidence="3">CPCC 203386</strain>
    </source>
</reference>
<comment type="caution">
    <text evidence="3">The sequence shown here is derived from an EMBL/GenBank/DDBJ whole genome shotgun (WGS) entry which is preliminary data.</text>
</comment>
<name>A0ABT2H7W2_9MICO</name>
<proteinExistence type="predicted"/>
<dbReference type="PANTHER" id="PTHR48043">
    <property type="entry name" value="EG:EG0003.4 PROTEIN-RELATED"/>
    <property type="match status" value="1"/>
</dbReference>
<sequence>MTLLVISPDYASHLLPLATLATAWRDAGERVVVATGPATDGIVRSFGFERVDLQLGKGSNPGVIRAEQQPAGEDDALRGFFAATRRGMIETLAFQAEARLSDLMWQPVPTARAVQRVVAEVAPDEIIVDHLAFSARLALTAASIRHADVVLGHPTALPVAGEVYGYPATWPAAFAPDAADLTALRQLCERVSDSFTAEWNAALAALAALAPALPPSVSAFEEHGDLLLYNYPAELSEPARTALLPPHAFLGSAVRDEPLDPEVEEWLASSDEPFVYVSFGSFLSVRSDVLARVAAALAGVGVRAALALGSADRSELGELPASWLVREFLPQVRLLQAAAARGGAAVTHGGNNSVTEAMTAGVPLVVLPFSTDQFAGAAALERAGFAEVLDPNAASVGELAGALARVLGPVWAGGEPAARLSALSASLRASGGAERARAAVREWVAAAR</sequence>
<accession>A0ABT2H7W2</accession>
<keyword evidence="1" id="KW-0328">Glycosyltransferase</keyword>
<dbReference type="PANTHER" id="PTHR48043:SF145">
    <property type="entry name" value="FI06409P-RELATED"/>
    <property type="match status" value="1"/>
</dbReference>
<protein>
    <submittedName>
        <fullName evidence="3">Glycosyltransferase</fullName>
    </submittedName>
</protein>
<dbReference type="Proteomes" id="UP001165586">
    <property type="component" value="Unassembled WGS sequence"/>
</dbReference>
<evidence type="ECO:0000313" key="4">
    <source>
        <dbReference type="Proteomes" id="UP001165586"/>
    </source>
</evidence>
<evidence type="ECO:0000313" key="3">
    <source>
        <dbReference type="EMBL" id="MCS5736009.1"/>
    </source>
</evidence>
<gene>
    <name evidence="3" type="ORF">N1032_19900</name>
</gene>
<dbReference type="EMBL" id="JANLCJ010000010">
    <property type="protein sequence ID" value="MCS5736009.1"/>
    <property type="molecule type" value="Genomic_DNA"/>
</dbReference>